<dbReference type="AlphaFoldDB" id="A0AAN1WID0"/>
<dbReference type="PANTHER" id="PTHR11122">
    <property type="entry name" value="APOSPORY-ASSOCIATED PROTEIN C-RELATED"/>
    <property type="match status" value="1"/>
</dbReference>
<dbReference type="Gene3D" id="2.70.98.10">
    <property type="match status" value="1"/>
</dbReference>
<evidence type="ECO:0000313" key="7">
    <source>
        <dbReference type="Proteomes" id="UP001320119"/>
    </source>
</evidence>
<dbReference type="Pfam" id="PF01263">
    <property type="entry name" value="Aldose_epim"/>
    <property type="match status" value="1"/>
</dbReference>
<evidence type="ECO:0000313" key="6">
    <source>
        <dbReference type="EMBL" id="BCD98152.1"/>
    </source>
</evidence>
<keyword evidence="7" id="KW-1185">Reference proteome</keyword>
<dbReference type="GO" id="GO:0047938">
    <property type="term" value="F:glucose-6-phosphate 1-epimerase activity"/>
    <property type="evidence" value="ECO:0007669"/>
    <property type="project" value="UniProtKB-UniRule"/>
</dbReference>
<dbReference type="GO" id="GO:0005737">
    <property type="term" value="C:cytoplasm"/>
    <property type="evidence" value="ECO:0007669"/>
    <property type="project" value="TreeGrafter"/>
</dbReference>
<feature type="active site" evidence="5">
    <location>
        <position position="245"/>
    </location>
</feature>
<dbReference type="InterPro" id="IPR025532">
    <property type="entry name" value="G6P_1-epimerase"/>
</dbReference>
<comment type="catalytic activity">
    <reaction evidence="1">
        <text>alpha-D-glucose 6-phosphate = beta-D-glucose 6-phosphate</text>
        <dbReference type="Rhea" id="RHEA:16249"/>
        <dbReference type="ChEBI" id="CHEBI:58225"/>
        <dbReference type="ChEBI" id="CHEBI:58247"/>
        <dbReference type="EC" id="5.1.3.15"/>
    </reaction>
</comment>
<protein>
    <recommendedName>
        <fullName evidence="4">Putative glucose-6-phosphate 1-epimerase</fullName>
        <ecNumber evidence="4">5.1.3.15</ecNumber>
    </recommendedName>
</protein>
<dbReference type="SUPFAM" id="SSF74650">
    <property type="entry name" value="Galactose mutarotase-like"/>
    <property type="match status" value="1"/>
</dbReference>
<dbReference type="KEGG" id="marq:MARGE09_P2353"/>
<comment type="similarity">
    <text evidence="2 4">Belongs to the glucose-6-phosphate 1-epimerase family.</text>
</comment>
<dbReference type="Proteomes" id="UP001320119">
    <property type="component" value="Chromosome"/>
</dbReference>
<dbReference type="EC" id="5.1.3.15" evidence="4"/>
<dbReference type="InterPro" id="IPR011013">
    <property type="entry name" value="Gal_mutarotase_sf_dom"/>
</dbReference>
<keyword evidence="3 4" id="KW-0413">Isomerase</keyword>
<evidence type="ECO:0000256" key="3">
    <source>
        <dbReference type="ARBA" id="ARBA00023235"/>
    </source>
</evidence>
<reference evidence="6 7" key="1">
    <citation type="journal article" date="2022" name="IScience">
        <title>An ultrasensitive nanofiber-based assay for enzymatic hydrolysis and deep-sea microbial degradation of cellulose.</title>
        <authorList>
            <person name="Tsudome M."/>
            <person name="Tachioka M."/>
            <person name="Miyazaki M."/>
            <person name="Uchimura K."/>
            <person name="Tsuda M."/>
            <person name="Takaki Y."/>
            <person name="Deguchi S."/>
        </authorList>
    </citation>
    <scope>NUCLEOTIDE SEQUENCE [LARGE SCALE GENOMIC DNA]</scope>
    <source>
        <strain evidence="6 7">GE09</strain>
    </source>
</reference>
<evidence type="ECO:0000256" key="4">
    <source>
        <dbReference type="PIRNR" id="PIRNR016020"/>
    </source>
</evidence>
<dbReference type="InterPro" id="IPR008183">
    <property type="entry name" value="Aldose_1/G6P_1-epimerase"/>
</dbReference>
<proteinExistence type="inferred from homology"/>
<dbReference type="PANTHER" id="PTHR11122:SF13">
    <property type="entry name" value="GLUCOSE-6-PHOSPHATE 1-EPIMERASE"/>
    <property type="match status" value="1"/>
</dbReference>
<organism evidence="6 7">
    <name type="scientific">Marinagarivorans cellulosilyticus</name>
    <dbReference type="NCBI Taxonomy" id="2721545"/>
    <lineage>
        <taxon>Bacteria</taxon>
        <taxon>Pseudomonadati</taxon>
        <taxon>Pseudomonadota</taxon>
        <taxon>Gammaproteobacteria</taxon>
        <taxon>Cellvibrionales</taxon>
        <taxon>Cellvibrionaceae</taxon>
        <taxon>Marinagarivorans</taxon>
    </lineage>
</organism>
<dbReference type="EMBL" id="AP023086">
    <property type="protein sequence ID" value="BCD98152.1"/>
    <property type="molecule type" value="Genomic_DNA"/>
</dbReference>
<evidence type="ECO:0000256" key="2">
    <source>
        <dbReference type="ARBA" id="ARBA00005866"/>
    </source>
</evidence>
<accession>A0AAN1WID0</accession>
<dbReference type="RefSeq" id="WP_236982316.1">
    <property type="nucleotide sequence ID" value="NZ_AP023086.1"/>
</dbReference>
<dbReference type="PIRSF" id="PIRSF016020">
    <property type="entry name" value="PHexose_mutarotase"/>
    <property type="match status" value="1"/>
</dbReference>
<name>A0AAN1WID0_9GAMM</name>
<dbReference type="InterPro" id="IPR014718">
    <property type="entry name" value="GH-type_carb-bd"/>
</dbReference>
<feature type="active site" evidence="5">
    <location>
        <position position="142"/>
    </location>
</feature>
<evidence type="ECO:0000256" key="1">
    <source>
        <dbReference type="ARBA" id="ARBA00001096"/>
    </source>
</evidence>
<dbReference type="GO" id="GO:0005975">
    <property type="term" value="P:carbohydrate metabolic process"/>
    <property type="evidence" value="ECO:0007669"/>
    <property type="project" value="InterPro"/>
</dbReference>
<dbReference type="GO" id="GO:0030246">
    <property type="term" value="F:carbohydrate binding"/>
    <property type="evidence" value="ECO:0007669"/>
    <property type="project" value="UniProtKB-UniRule"/>
</dbReference>
<dbReference type="CDD" id="cd09020">
    <property type="entry name" value="D-hex-6-P-epi_like"/>
    <property type="match status" value="1"/>
</dbReference>
<sequence>MQKTELVTPFGAKATIYHQGAHVTSWVPSEALGEQMFVAKQSEFSTGKAIRGGVPVCFPQFAAFGSGVKHGFARNIDWQVKSISDDQTEAVFSLANNEKTHELWPHKFELLLTVTLEPTKLVMALTVNNTDDKAFEFSGALHTYFAVSRYTDVQVSDLSGITYWDNGTELSDKKRAEQSVLSLDGALDRVYFDAPDALVLDDGALSKKITKRGFTDVVVWNPGPEGAKGLKDMGDNEYHGMLCVEAAIVDKPVQLAKGATWSGIQAIEVLVKN</sequence>
<gene>
    <name evidence="6" type="ORF">MARGE09_P2353</name>
</gene>
<evidence type="ECO:0000256" key="5">
    <source>
        <dbReference type="PIRSR" id="PIRSR016020-1"/>
    </source>
</evidence>